<evidence type="ECO:0000256" key="4">
    <source>
        <dbReference type="ARBA" id="ARBA00023235"/>
    </source>
</evidence>
<feature type="compositionally biased region" description="Low complexity" evidence="9">
    <location>
        <begin position="18"/>
        <end position="27"/>
    </location>
</feature>
<keyword evidence="3 8" id="KW-0324">Glycolysis</keyword>
<dbReference type="OrthoDB" id="354304at2759"/>
<evidence type="ECO:0000256" key="9">
    <source>
        <dbReference type="SAM" id="MobiDB-lite"/>
    </source>
</evidence>
<dbReference type="PROSITE" id="PS00175">
    <property type="entry name" value="PG_MUTASE"/>
    <property type="match status" value="1"/>
</dbReference>
<dbReference type="EMBL" id="JAEHOC010000004">
    <property type="protein sequence ID" value="KAG2442913.1"/>
    <property type="molecule type" value="Genomic_DNA"/>
</dbReference>
<dbReference type="EC" id="5.4.2.11" evidence="8"/>
<feature type="compositionally biased region" description="Gly residues" evidence="9">
    <location>
        <begin position="387"/>
        <end position="400"/>
    </location>
</feature>
<feature type="region of interest" description="Disordered" evidence="9">
    <location>
        <begin position="1"/>
        <end position="27"/>
    </location>
</feature>
<dbReference type="PANTHER" id="PTHR11931">
    <property type="entry name" value="PHOSPHOGLYCERATE MUTASE"/>
    <property type="match status" value="1"/>
</dbReference>
<evidence type="ECO:0000256" key="6">
    <source>
        <dbReference type="PIRSR" id="PIRSR613078-2"/>
    </source>
</evidence>
<accession>A0A835TD39</accession>
<dbReference type="InterPro" id="IPR013078">
    <property type="entry name" value="His_Pase_superF_clade-1"/>
</dbReference>
<evidence type="ECO:0000256" key="2">
    <source>
        <dbReference type="ARBA" id="ARBA00006717"/>
    </source>
</evidence>
<dbReference type="FunFam" id="3.40.50.1240:FF:000003">
    <property type="entry name" value="2,3-bisphosphoglycerate-dependent phosphoglycerate mutase"/>
    <property type="match status" value="1"/>
</dbReference>
<gene>
    <name evidence="10" type="ORF">HXX76_002989</name>
</gene>
<dbReference type="SMART" id="SM00855">
    <property type="entry name" value="PGAM"/>
    <property type="match status" value="1"/>
</dbReference>
<feature type="compositionally biased region" description="Low complexity" evidence="9">
    <location>
        <begin position="524"/>
        <end position="539"/>
    </location>
</feature>
<dbReference type="NCBIfam" id="TIGR01258">
    <property type="entry name" value="pgm_1"/>
    <property type="match status" value="1"/>
</dbReference>
<feature type="binding site" evidence="6">
    <location>
        <begin position="147"/>
        <end position="148"/>
    </location>
    <ligand>
        <name>substrate</name>
    </ligand>
</feature>
<keyword evidence="11" id="KW-1185">Reference proteome</keyword>
<feature type="binding site" evidence="6">
    <location>
        <begin position="54"/>
        <end position="55"/>
    </location>
    <ligand>
        <name>substrate</name>
    </ligand>
</feature>
<evidence type="ECO:0000256" key="5">
    <source>
        <dbReference type="PIRSR" id="PIRSR613078-1"/>
    </source>
</evidence>
<dbReference type="AlphaFoldDB" id="A0A835TD39"/>
<feature type="site" description="Transition state stabilizer" evidence="7">
    <location>
        <position position="215"/>
    </location>
</feature>
<feature type="binding site" evidence="6">
    <location>
        <position position="131"/>
    </location>
    <ligand>
        <name>substrate</name>
    </ligand>
</feature>
<feature type="binding site" evidence="6">
    <location>
        <begin position="120"/>
        <end position="123"/>
    </location>
    <ligand>
        <name>substrate</name>
    </ligand>
</feature>
<evidence type="ECO:0000256" key="7">
    <source>
        <dbReference type="PIRSR" id="PIRSR613078-3"/>
    </source>
</evidence>
<sequence length="600" mass="61879">MQHQQHKHQQQQHTGDEGAAARGASARGAAGAPAHTLVLIRHGQSAWNLSNRFTGWTDVDLTPEGERQALAAGRLLAAHHFRFDVVFTSVLTRAVRTAHILEGAMGLLHVQEVKSWRLNERHYGALQGLNKAETAAKHGEEQVHIWRRSYATPPPALELNDPRHPRFDVRYGDLADEELPAIESLKDCVARCLPFWHSDIAPALCRGRRVLVAAHGNSLRGIVKHLDHISDEDIVQLEIPVGCPLVYELDEHLVPLRHYYLGRELLESPALDVMALPEGLGVSDGRAAVATLKVETRKDASLAFLLQALVDGGATSPDHVHAAAATAALAGDLAQAEELLLRGGLAAARFVFTSLSFDAGSSGGSQEAAVISALVTAAPAGPTEEGGAAGGGGDVGGEAGAGVREVPKQQGGESRRLLVALRRLAPLLDPARHVVVVMLDGDGLLAAGGGTAAPAAAPAASAAGASGADEARGAGVLAAPRLVEGVCAEACAVLGVDKKLLVALPADARAAGVEACLATGGSASVATAGQGSSSSQGSRSGEEGQGQGQQGAAWAAWRGGGHVWGAGAAQMEDAVLLAQALCCATGPHTRALWTAQAVNI</sequence>
<dbReference type="SUPFAM" id="SSF53254">
    <property type="entry name" value="Phosphoglycerate mutase-like"/>
    <property type="match status" value="1"/>
</dbReference>
<organism evidence="10 11">
    <name type="scientific">Chlamydomonas incerta</name>
    <dbReference type="NCBI Taxonomy" id="51695"/>
    <lineage>
        <taxon>Eukaryota</taxon>
        <taxon>Viridiplantae</taxon>
        <taxon>Chlorophyta</taxon>
        <taxon>core chlorophytes</taxon>
        <taxon>Chlorophyceae</taxon>
        <taxon>CS clade</taxon>
        <taxon>Chlamydomonadales</taxon>
        <taxon>Chlamydomonadaceae</taxon>
        <taxon>Chlamydomonas</taxon>
    </lineage>
</organism>
<feature type="binding site" evidence="6">
    <location>
        <begin position="41"/>
        <end position="48"/>
    </location>
    <ligand>
        <name>substrate</name>
    </ligand>
</feature>
<feature type="active site" description="Tele-phosphohistidine intermediate" evidence="5">
    <location>
        <position position="42"/>
    </location>
</feature>
<dbReference type="GO" id="GO:0004619">
    <property type="term" value="F:phosphoglycerate mutase activity"/>
    <property type="evidence" value="ECO:0007669"/>
    <property type="project" value="UniProtKB-EC"/>
</dbReference>
<evidence type="ECO:0000313" key="11">
    <source>
        <dbReference type="Proteomes" id="UP000650467"/>
    </source>
</evidence>
<dbReference type="InterPro" id="IPR005952">
    <property type="entry name" value="Phosphogly_mut1"/>
</dbReference>
<reference evidence="10" key="1">
    <citation type="journal article" date="2020" name="bioRxiv">
        <title>Comparative genomics of Chlamydomonas.</title>
        <authorList>
            <person name="Craig R.J."/>
            <person name="Hasan A.R."/>
            <person name="Ness R.W."/>
            <person name="Keightley P.D."/>
        </authorList>
    </citation>
    <scope>NUCLEOTIDE SEQUENCE</scope>
    <source>
        <strain evidence="10">SAG 7.73</strain>
    </source>
</reference>
<evidence type="ECO:0000256" key="1">
    <source>
        <dbReference type="ARBA" id="ARBA00000380"/>
    </source>
</evidence>
<dbReference type="GO" id="GO:0006096">
    <property type="term" value="P:glycolytic process"/>
    <property type="evidence" value="ECO:0007669"/>
    <property type="project" value="UniProtKB-KW"/>
</dbReference>
<proteinExistence type="inferred from homology"/>
<comment type="similarity">
    <text evidence="2 8">Belongs to the phosphoglycerate mutase family. BPG-dependent PGAM subfamily.</text>
</comment>
<feature type="binding site" evidence="6">
    <location>
        <begin position="216"/>
        <end position="217"/>
    </location>
    <ligand>
        <name>substrate</name>
    </ligand>
</feature>
<dbReference type="NCBIfam" id="NF010713">
    <property type="entry name" value="PRK14115.1"/>
    <property type="match status" value="1"/>
</dbReference>
<keyword evidence="4 8" id="KW-0413">Isomerase</keyword>
<dbReference type="CDD" id="cd07067">
    <property type="entry name" value="HP_PGM_like"/>
    <property type="match status" value="1"/>
</dbReference>
<dbReference type="Gene3D" id="3.40.50.1240">
    <property type="entry name" value="Phosphoglycerate mutase-like"/>
    <property type="match status" value="1"/>
</dbReference>
<dbReference type="InterPro" id="IPR001345">
    <property type="entry name" value="PG/BPGM_mutase_AS"/>
</dbReference>
<dbReference type="InterPro" id="IPR029033">
    <property type="entry name" value="His_PPase_superfam"/>
</dbReference>
<evidence type="ECO:0000256" key="3">
    <source>
        <dbReference type="ARBA" id="ARBA00023152"/>
    </source>
</evidence>
<feature type="compositionally biased region" description="Basic residues" evidence="9">
    <location>
        <begin position="1"/>
        <end position="10"/>
    </location>
</feature>
<feature type="region of interest" description="Disordered" evidence="9">
    <location>
        <begin position="524"/>
        <end position="553"/>
    </location>
</feature>
<feature type="binding site" evidence="6">
    <location>
        <position position="93"/>
    </location>
    <ligand>
        <name>substrate</name>
    </ligand>
</feature>
<evidence type="ECO:0000256" key="8">
    <source>
        <dbReference type="RuleBase" id="RU004511"/>
    </source>
</evidence>
<dbReference type="HAMAP" id="MF_01039">
    <property type="entry name" value="PGAM_GpmA"/>
    <property type="match status" value="1"/>
</dbReference>
<feature type="active site" description="Proton donor/acceptor" evidence="5">
    <location>
        <position position="120"/>
    </location>
</feature>
<feature type="region of interest" description="Disordered" evidence="9">
    <location>
        <begin position="382"/>
        <end position="409"/>
    </location>
</feature>
<comment type="caution">
    <text evidence="10">The sequence shown here is derived from an EMBL/GenBank/DDBJ whole genome shotgun (WGS) entry which is preliminary data.</text>
</comment>
<protein>
    <recommendedName>
        <fullName evidence="8">Phosphoglycerate mutase</fullName>
        <ecNumber evidence="8">5.4.2.11</ecNumber>
    </recommendedName>
</protein>
<dbReference type="Pfam" id="PF00300">
    <property type="entry name" value="His_Phos_1"/>
    <property type="match status" value="1"/>
</dbReference>
<evidence type="ECO:0000313" key="10">
    <source>
        <dbReference type="EMBL" id="KAG2442913.1"/>
    </source>
</evidence>
<name>A0A835TD39_CHLIN</name>
<dbReference type="Proteomes" id="UP000650467">
    <property type="component" value="Unassembled WGS sequence"/>
</dbReference>
<comment type="catalytic activity">
    <reaction evidence="1 8">
        <text>(2R)-2-phosphoglycerate = (2R)-3-phosphoglycerate</text>
        <dbReference type="Rhea" id="RHEA:15901"/>
        <dbReference type="ChEBI" id="CHEBI:58272"/>
        <dbReference type="ChEBI" id="CHEBI:58289"/>
        <dbReference type="EC" id="5.4.2.11"/>
    </reaction>
</comment>